<feature type="compositionally biased region" description="Acidic residues" evidence="2">
    <location>
        <begin position="116"/>
        <end position="138"/>
    </location>
</feature>
<feature type="compositionally biased region" description="Low complexity" evidence="2">
    <location>
        <begin position="1956"/>
        <end position="1975"/>
    </location>
</feature>
<name>A0ABM1YNP9_AEDAL</name>
<feature type="region of interest" description="Disordered" evidence="2">
    <location>
        <begin position="1944"/>
        <end position="1989"/>
    </location>
</feature>
<accession>A0ABM1YNP9</accession>
<evidence type="ECO:0000256" key="2">
    <source>
        <dbReference type="SAM" id="MobiDB-lite"/>
    </source>
</evidence>
<feature type="region of interest" description="Disordered" evidence="2">
    <location>
        <begin position="2515"/>
        <end position="2549"/>
    </location>
</feature>
<feature type="region of interest" description="Disordered" evidence="2">
    <location>
        <begin position="2269"/>
        <end position="2292"/>
    </location>
</feature>
<keyword evidence="1" id="KW-0175">Coiled coil</keyword>
<feature type="domain" description="MGA conserved" evidence="3">
    <location>
        <begin position="933"/>
        <end position="981"/>
    </location>
</feature>
<feature type="region of interest" description="Disordered" evidence="2">
    <location>
        <begin position="365"/>
        <end position="414"/>
    </location>
</feature>
<feature type="compositionally biased region" description="Low complexity" evidence="2">
    <location>
        <begin position="2269"/>
        <end position="2287"/>
    </location>
</feature>
<feature type="compositionally biased region" description="Acidic residues" evidence="2">
    <location>
        <begin position="1888"/>
        <end position="1898"/>
    </location>
</feature>
<feature type="compositionally biased region" description="Low complexity" evidence="2">
    <location>
        <begin position="2526"/>
        <end position="2535"/>
    </location>
</feature>
<feature type="region of interest" description="Disordered" evidence="2">
    <location>
        <begin position="2004"/>
        <end position="2023"/>
    </location>
</feature>
<feature type="compositionally biased region" description="Basic and acidic residues" evidence="2">
    <location>
        <begin position="267"/>
        <end position="276"/>
    </location>
</feature>
<sequence>MGRTRRLNRFRIIPAASRARYRRVFRKLSKRYCRRRLPLPTTHRRRKQLENLFCRLMHRQQLTHKLGAHHREHNLVLEKRVGTTGGCRLSGAATIPEYFRKRILKQQQLVKHAENENTEEEEREEDEETVGDEQEVVADEGKSSSEDESSEEDSESAEETDQEEEQESEKVEIPDPTKFSELKQEIKEYCSVQEKVQVIISMLKSRAQELERDDEVEEDTKQELKTKVETSEVKSPVKNEQPEIDNSELESLNKYYENSDEDDELEEVKKELKEDKDSDVELVEEVESKPEIVFVDTDALEDDTKDKKSIIVDSKECVLPTKSLKDISTTDLFDPTFSTIKLEPLVKKSSVVDSLFSKFNLKLPTSPPKPAPVATEIENDATNARLRDRRKLASKPRYAEEDEDEPKKKRPSKVFDKIHKQFNMDTENSNSNSSTEFYGFDEGEAIKLDKPTVPGLLPTPIVKKCRPNAPFLAPGTIAEDIKIENRDDLFREEGMVSFGSLPPRLECPRRPDDMVRPRTVAQKRILLQKKNDVRYLMIDNESKIFNEIEKRSKNIDVELDQEHMEELQEQNIPFTRDTWKALSWLRTEKGKYFFQTLRVDNHYIKLAGCRGNHAAKRLCKKQLSAPATVSRKHVCHCPEYPANVNIDLSLIEPPDETRIKTEPEESIPVEPTEQDKKLLCNSTKPFVRTRPGPLSSKLRYDYELLNRTEDGAYLGPLEVLQMPTVQIEVFPRIDRPLDATVKPYLKMMLPFQGITEKWARFAVSTLKTPDRREEDIPEKDRSFSFTMPYLNNQRRILIRRRLAQPSAPNSPAESLDRFEKELQEPLTFRKHLDEAPEEGADAEVDPVEKECADILSELTNAVAIGLAGEIFIGDDPNCDYSREDKPLEQLANQQDVVKNVENAAKSKRMLREMKRLNATIIETIPEPAPPPAEDSKPRCDERYCGKGCICDVFSSKHGNVTRMHCNKLECIFECQCGYDKRRSSTKDVKPDMTEDGLSALSSEDVKYLREKATARLAKEERDFTPTVIMTNNSTVLVRNTDTDCRRHKKKPKKYEDYYNENSVKSLMNGIIPNEEESREPSVERSKTSSVIGNQPLSLADRIRHTHVVLNKLQDLDQIEPWCMIHCLYRCYCHGNATQGKPFRFNEESDIVLPTPAVPVPDPLLTAFEPRRRRLYSFEKTETVPVPEIREPFRKRDSSEESYKPWNERRRRKRKTLDDQPPASPDKRASGESAPSSTRASIEDLQITDGQTCRRVIPVNRNFFKTRNYYRKSRYLKEIEEAKRKNPHAEKRLKELLENCEKSFFEERRRELEEQARKAIKDRVRQRQISEGEGKYPPKEPIFIDIVGTDAKIQQNILLSPLVDMNKTLIYCGKKKYYVESDAISSGKINLINIARKFQRTVCILKRVENDSKAKPITFSYKNETIMLKGRKYRMKEPYEQSANEHVDFDCESDDQESNSSLVQDVAVAQEDEPQKAMLDQVNSDIMHTMQHIREMMRKNTSRLNPPKKGILYLYRWEKFLQAFNEDQVDVWDITFQNGSELVILTTENTRKNPPSFKNTKSVRLARKCTLESRGTSLLTKMVLHQIDNPETNKLSLVLFGTDNYWRFCGFIKAENNYLDKGCEVRPTPASHPKVAPKINRYYEAFVASRKNEPAAQKPATLLNKPQKPVEVPKPIKEEVPTEQTPNPIMIPSTITMVKSNVKLMETKIKDFRNIAIPNIGMRRWFMLNVADDFSDIYIPSWKSCLAYGRIKQAIQLANRYRKTVRLTSIVQKDNQEDVLPQIYAAPLQGECIFLGPYSYTQNMDLILCQNVDGKMYTREEYERNNHIVRTDHTTGSWLYMKPNVTSSTMSTSLVPESEGAVATTERAEEQISSTPSSTTGSSTKDDDCVVIEDEEDSTESPTITASPIEAKPFVAPQPEPETSKIQNNASNNSQLESLIHQLYNDSDSDDDAPSETSSIASKATTTSTTITASSSDPQIERSPSAPQPKNELSLLVEKTIAESKQLQVKPPEAPPAPPPKLQSNNSAISVRRMSYVPAPTFATPTAVAERKKLQIPARRMSYIPTATTIVPSQATGFTKLSDLRSVSLNLKRKSTGTTEIEIQPSSTADEEAKKTRLAPAMTTPPVNLAVPQAKPPTVGEVVCLDDDEDVLDTSKKTSLPTLPASKTPSCTTVLNRQQAALIASKINLLNPSQKGVIYNPSTGVLRIKRSLMNSLTEGTNVSIPPSSSASSKAVSNSVLGNSPTPPTTSSPQISPKAPTIIPTVVSKSVPSSVITPPTTPKPTATTAGASYIEPPKVPTDGVLRSNIPGLGVVPVLWSSSDIIIKVRELSVKQQFVRLANFEAAVVLLNRFIRKNTYTFKPFSLTIGWKFEARTESLPAQEQLINTINLRCVVTNDGVIDLYKASAIIAFQTSKPNFYEELLLLRLSILCCKKEQYEQEQCHKFFENIFVKATNTIKELTQASEALTTQSNSLREHQKEQRILLDKLQAARGIVSGKPTIHLVSKRVAVPQSILNRVSKSNPPPGSSSSTPAAAADKPKDSSVIVLDDD</sequence>
<feature type="compositionally biased region" description="Basic and acidic residues" evidence="2">
    <location>
        <begin position="219"/>
        <end position="241"/>
    </location>
</feature>
<feature type="compositionally biased region" description="Basic and acidic residues" evidence="2">
    <location>
        <begin position="168"/>
        <end position="179"/>
    </location>
</feature>
<dbReference type="EnsemblMetazoa" id="AALFPA23_010787.R15181">
    <property type="protein sequence ID" value="AALFPA23_010787.P15181"/>
    <property type="gene ID" value="AALFPA23_010787"/>
</dbReference>
<feature type="region of interest" description="Disordered" evidence="2">
    <location>
        <begin position="1188"/>
        <end position="1245"/>
    </location>
</feature>
<dbReference type="RefSeq" id="XP_062716200.1">
    <property type="nucleotide sequence ID" value="XM_062860216.1"/>
</dbReference>
<feature type="compositionally biased region" description="Basic and acidic residues" evidence="2">
    <location>
        <begin position="1188"/>
        <end position="1207"/>
    </location>
</feature>
<dbReference type="RefSeq" id="XP_062716202.1">
    <property type="nucleotide sequence ID" value="XM_062860218.1"/>
</dbReference>
<keyword evidence="5" id="KW-1185">Reference proteome</keyword>
<dbReference type="InterPro" id="IPR032060">
    <property type="entry name" value="MGA_dom"/>
</dbReference>
<feature type="compositionally biased region" description="Acidic residues" evidence="2">
    <location>
        <begin position="146"/>
        <end position="167"/>
    </location>
</feature>
<feature type="region of interest" description="Disordered" evidence="2">
    <location>
        <begin position="110"/>
        <end position="179"/>
    </location>
</feature>
<dbReference type="Pfam" id="PF16059">
    <property type="entry name" value="MGA_dom"/>
    <property type="match status" value="1"/>
</dbReference>
<reference evidence="4" key="2">
    <citation type="submission" date="2025-05" db="UniProtKB">
        <authorList>
            <consortium name="EnsemblMetazoa"/>
        </authorList>
    </citation>
    <scope>IDENTIFICATION</scope>
    <source>
        <strain evidence="4">Foshan</strain>
    </source>
</reference>
<proteinExistence type="predicted"/>
<dbReference type="RefSeq" id="XP_062716201.1">
    <property type="nucleotide sequence ID" value="XM_062860217.1"/>
</dbReference>
<evidence type="ECO:0000256" key="1">
    <source>
        <dbReference type="SAM" id="Coils"/>
    </source>
</evidence>
<feature type="compositionally biased region" description="Pro residues" evidence="2">
    <location>
        <begin position="2011"/>
        <end position="2020"/>
    </location>
</feature>
<feature type="compositionally biased region" description="Low complexity" evidence="2">
    <location>
        <begin position="1872"/>
        <end position="1882"/>
    </location>
</feature>
<dbReference type="Proteomes" id="UP000069940">
    <property type="component" value="Unassembled WGS sequence"/>
</dbReference>
<dbReference type="EnsemblMetazoa" id="AALFPA23_010787.R15180">
    <property type="protein sequence ID" value="AALFPA23_010787.P15180"/>
    <property type="gene ID" value="AALFPA23_010787"/>
</dbReference>
<evidence type="ECO:0000313" key="4">
    <source>
        <dbReference type="EnsemblMetazoa" id="AALFPA23_010787.P15180"/>
    </source>
</evidence>
<reference evidence="5" key="1">
    <citation type="journal article" date="2015" name="Proc. Natl. Acad. Sci. U.S.A.">
        <title>Genome sequence of the Asian Tiger mosquito, Aedes albopictus, reveals insights into its biology, genetics, and evolution.</title>
        <authorList>
            <person name="Chen X.G."/>
            <person name="Jiang X."/>
            <person name="Gu J."/>
            <person name="Xu M."/>
            <person name="Wu Y."/>
            <person name="Deng Y."/>
            <person name="Zhang C."/>
            <person name="Bonizzoni M."/>
            <person name="Dermauw W."/>
            <person name="Vontas J."/>
            <person name="Armbruster P."/>
            <person name="Huang X."/>
            <person name="Yang Y."/>
            <person name="Zhang H."/>
            <person name="He W."/>
            <person name="Peng H."/>
            <person name="Liu Y."/>
            <person name="Wu K."/>
            <person name="Chen J."/>
            <person name="Lirakis M."/>
            <person name="Topalis P."/>
            <person name="Van Leeuwen T."/>
            <person name="Hall A.B."/>
            <person name="Jiang X."/>
            <person name="Thorpe C."/>
            <person name="Mueller R.L."/>
            <person name="Sun C."/>
            <person name="Waterhouse R.M."/>
            <person name="Yan G."/>
            <person name="Tu Z.J."/>
            <person name="Fang X."/>
            <person name="James A.A."/>
        </authorList>
    </citation>
    <scope>NUCLEOTIDE SEQUENCE [LARGE SCALE GENOMIC DNA]</scope>
    <source>
        <strain evidence="5">Foshan</strain>
    </source>
</reference>
<feature type="compositionally biased region" description="Low complexity" evidence="2">
    <location>
        <begin position="2220"/>
        <end position="2237"/>
    </location>
</feature>
<evidence type="ECO:0000313" key="5">
    <source>
        <dbReference type="Proteomes" id="UP000069940"/>
    </source>
</evidence>
<evidence type="ECO:0000259" key="3">
    <source>
        <dbReference type="Pfam" id="PF16059"/>
    </source>
</evidence>
<feature type="region of interest" description="Disordered" evidence="2">
    <location>
        <begin position="1848"/>
        <end position="1929"/>
    </location>
</feature>
<organism evidence="4 5">
    <name type="scientific">Aedes albopictus</name>
    <name type="common">Asian tiger mosquito</name>
    <name type="synonym">Stegomyia albopicta</name>
    <dbReference type="NCBI Taxonomy" id="7160"/>
    <lineage>
        <taxon>Eukaryota</taxon>
        <taxon>Metazoa</taxon>
        <taxon>Ecdysozoa</taxon>
        <taxon>Arthropoda</taxon>
        <taxon>Hexapoda</taxon>
        <taxon>Insecta</taxon>
        <taxon>Pterygota</taxon>
        <taxon>Neoptera</taxon>
        <taxon>Endopterygota</taxon>
        <taxon>Diptera</taxon>
        <taxon>Nematocera</taxon>
        <taxon>Culicoidea</taxon>
        <taxon>Culicidae</taxon>
        <taxon>Culicinae</taxon>
        <taxon>Aedini</taxon>
        <taxon>Aedes</taxon>
        <taxon>Stegomyia</taxon>
    </lineage>
</organism>
<dbReference type="EnsemblMetazoa" id="AALFPA23_010787.R15179">
    <property type="protein sequence ID" value="AALFPA23_010787.P15179"/>
    <property type="gene ID" value="AALFPA23_010787"/>
</dbReference>
<feature type="region of interest" description="Disordered" evidence="2">
    <location>
        <begin position="208"/>
        <end position="282"/>
    </location>
</feature>
<dbReference type="GeneID" id="134291871"/>
<feature type="region of interest" description="Disordered" evidence="2">
    <location>
        <begin position="2217"/>
        <end position="2257"/>
    </location>
</feature>
<protein>
    <recommendedName>
        <fullName evidence="3">MGA conserved domain-containing protein</fullName>
    </recommendedName>
</protein>
<feature type="coiled-coil region" evidence="1">
    <location>
        <begin position="1271"/>
        <end position="1328"/>
    </location>
</feature>